<dbReference type="AlphaFoldDB" id="A0A8K0KUJ7"/>
<protein>
    <submittedName>
        <fullName evidence="1">Uncharacterized protein</fullName>
    </submittedName>
</protein>
<reference evidence="1" key="1">
    <citation type="submission" date="2013-04" db="EMBL/GenBank/DDBJ databases">
        <authorList>
            <person name="Qu J."/>
            <person name="Murali S.C."/>
            <person name="Bandaranaike D."/>
            <person name="Bellair M."/>
            <person name="Blankenburg K."/>
            <person name="Chao H."/>
            <person name="Dinh H."/>
            <person name="Doddapaneni H."/>
            <person name="Downs B."/>
            <person name="Dugan-Rocha S."/>
            <person name="Elkadiri S."/>
            <person name="Gnanaolivu R.D."/>
            <person name="Hernandez B."/>
            <person name="Javaid M."/>
            <person name="Jayaseelan J.C."/>
            <person name="Lee S."/>
            <person name="Li M."/>
            <person name="Ming W."/>
            <person name="Munidasa M."/>
            <person name="Muniz J."/>
            <person name="Nguyen L."/>
            <person name="Ongeri F."/>
            <person name="Osuji N."/>
            <person name="Pu L.-L."/>
            <person name="Puazo M."/>
            <person name="Qu C."/>
            <person name="Quiroz J."/>
            <person name="Raj R."/>
            <person name="Weissenberger G."/>
            <person name="Xin Y."/>
            <person name="Zou X."/>
            <person name="Han Y."/>
            <person name="Richards S."/>
            <person name="Worley K."/>
            <person name="Muzny D."/>
            <person name="Gibbs R."/>
        </authorList>
    </citation>
    <scope>NUCLEOTIDE SEQUENCE</scope>
    <source>
        <strain evidence="1">Sampled in the wild</strain>
    </source>
</reference>
<proteinExistence type="predicted"/>
<name>A0A8K0KUJ7_LADFU</name>
<accession>A0A8K0KUJ7</accession>
<dbReference type="EMBL" id="KZ309355">
    <property type="protein sequence ID" value="KAG8238468.1"/>
    <property type="molecule type" value="Genomic_DNA"/>
</dbReference>
<evidence type="ECO:0000313" key="1">
    <source>
        <dbReference type="EMBL" id="KAG8238468.1"/>
    </source>
</evidence>
<comment type="caution">
    <text evidence="1">The sequence shown here is derived from an EMBL/GenBank/DDBJ whole genome shotgun (WGS) entry which is preliminary data.</text>
</comment>
<keyword evidence="2" id="KW-1185">Reference proteome</keyword>
<organism evidence="1 2">
    <name type="scientific">Ladona fulva</name>
    <name type="common">Scarce chaser dragonfly</name>
    <name type="synonym">Libellula fulva</name>
    <dbReference type="NCBI Taxonomy" id="123851"/>
    <lineage>
        <taxon>Eukaryota</taxon>
        <taxon>Metazoa</taxon>
        <taxon>Ecdysozoa</taxon>
        <taxon>Arthropoda</taxon>
        <taxon>Hexapoda</taxon>
        <taxon>Insecta</taxon>
        <taxon>Pterygota</taxon>
        <taxon>Palaeoptera</taxon>
        <taxon>Odonata</taxon>
        <taxon>Epiprocta</taxon>
        <taxon>Anisoptera</taxon>
        <taxon>Libelluloidea</taxon>
        <taxon>Libellulidae</taxon>
        <taxon>Ladona</taxon>
    </lineage>
</organism>
<dbReference type="Proteomes" id="UP000792457">
    <property type="component" value="Unassembled WGS sequence"/>
</dbReference>
<evidence type="ECO:0000313" key="2">
    <source>
        <dbReference type="Proteomes" id="UP000792457"/>
    </source>
</evidence>
<sequence>MSEGYSRHDAVPIIGMNSELRNIFRILYDLVEPFFNILGNKLLGDTTHSRLVSYKQPLSFAHLQFGSSALYLSHSPEDIGYTYRVDMTEKKTFGIPMMACLPSERPLIDRGFNVLVKSNSYSNGIRQGVAGSLKNTHVRN</sequence>
<gene>
    <name evidence="1" type="ORF">J437_LFUL016925</name>
</gene>
<reference evidence="1" key="2">
    <citation type="submission" date="2017-10" db="EMBL/GenBank/DDBJ databases">
        <title>Ladona fulva Genome sequencing and assembly.</title>
        <authorList>
            <person name="Murali S."/>
            <person name="Richards S."/>
            <person name="Bandaranaike D."/>
            <person name="Bellair M."/>
            <person name="Blankenburg K."/>
            <person name="Chao H."/>
            <person name="Dinh H."/>
            <person name="Doddapaneni H."/>
            <person name="Dugan-Rocha S."/>
            <person name="Elkadiri S."/>
            <person name="Gnanaolivu R."/>
            <person name="Hernandez B."/>
            <person name="Skinner E."/>
            <person name="Javaid M."/>
            <person name="Lee S."/>
            <person name="Li M."/>
            <person name="Ming W."/>
            <person name="Munidasa M."/>
            <person name="Muniz J."/>
            <person name="Nguyen L."/>
            <person name="Hughes D."/>
            <person name="Osuji N."/>
            <person name="Pu L.-L."/>
            <person name="Puazo M."/>
            <person name="Qu C."/>
            <person name="Quiroz J."/>
            <person name="Raj R."/>
            <person name="Weissenberger G."/>
            <person name="Xin Y."/>
            <person name="Zou X."/>
            <person name="Han Y."/>
            <person name="Worley K."/>
            <person name="Muzny D."/>
            <person name="Gibbs R."/>
        </authorList>
    </citation>
    <scope>NUCLEOTIDE SEQUENCE</scope>
    <source>
        <strain evidence="1">Sampled in the wild</strain>
    </source>
</reference>